<dbReference type="AlphaFoldDB" id="A0A645BPR4"/>
<protein>
    <submittedName>
        <fullName evidence="2">Uncharacterized protein</fullName>
    </submittedName>
</protein>
<comment type="caution">
    <text evidence="2">The sequence shown here is derived from an EMBL/GenBank/DDBJ whole genome shotgun (WGS) entry which is preliminary data.</text>
</comment>
<feature type="region of interest" description="Disordered" evidence="1">
    <location>
        <begin position="1"/>
        <end position="32"/>
    </location>
</feature>
<evidence type="ECO:0000256" key="1">
    <source>
        <dbReference type="SAM" id="MobiDB-lite"/>
    </source>
</evidence>
<name>A0A645BPR4_9ZZZZ</name>
<sequence>MGALLSPEPMPQPVIQHHCHDRQSHPGQAEGQADLTEKLEGQVGVVPYAQAKKQIQINSGGQFG</sequence>
<proteinExistence type="predicted"/>
<evidence type="ECO:0000313" key="2">
    <source>
        <dbReference type="EMBL" id="MPM67376.1"/>
    </source>
</evidence>
<organism evidence="2">
    <name type="scientific">bioreactor metagenome</name>
    <dbReference type="NCBI Taxonomy" id="1076179"/>
    <lineage>
        <taxon>unclassified sequences</taxon>
        <taxon>metagenomes</taxon>
        <taxon>ecological metagenomes</taxon>
    </lineage>
</organism>
<dbReference type="EMBL" id="VSSQ01021652">
    <property type="protein sequence ID" value="MPM67376.1"/>
    <property type="molecule type" value="Genomic_DNA"/>
</dbReference>
<accession>A0A645BPR4</accession>
<gene>
    <name evidence="2" type="ORF">SDC9_114298</name>
</gene>
<reference evidence="2" key="1">
    <citation type="submission" date="2019-08" db="EMBL/GenBank/DDBJ databases">
        <authorList>
            <person name="Kucharzyk K."/>
            <person name="Murdoch R.W."/>
            <person name="Higgins S."/>
            <person name="Loffler F."/>
        </authorList>
    </citation>
    <scope>NUCLEOTIDE SEQUENCE</scope>
</reference>